<dbReference type="AlphaFoldDB" id="A0A8A4TXE9"/>
<sequence>MKKTFILTALFLTASIGASAGTVVIRTRPVVVAPKVHVVHTVKPVRRGTIDINTNRKKAKVYVNGKLVGNAGQYDGWPGKLHLAPGKYTITLKSNGSVYRERVRVVSGHEVNLNVTF</sequence>
<proteinExistence type="predicted"/>
<organism evidence="3 4">
    <name type="scientific">Sulfidibacter corallicola</name>
    <dbReference type="NCBI Taxonomy" id="2818388"/>
    <lineage>
        <taxon>Bacteria</taxon>
        <taxon>Pseudomonadati</taxon>
        <taxon>Acidobacteriota</taxon>
        <taxon>Holophagae</taxon>
        <taxon>Acanthopleuribacterales</taxon>
        <taxon>Acanthopleuribacteraceae</taxon>
        <taxon>Sulfidibacter</taxon>
    </lineage>
</organism>
<dbReference type="InterPro" id="IPR013229">
    <property type="entry name" value="PEGA"/>
</dbReference>
<protein>
    <submittedName>
        <fullName evidence="3">PEGA domain-containing protein</fullName>
    </submittedName>
</protein>
<dbReference type="Proteomes" id="UP000663929">
    <property type="component" value="Chromosome"/>
</dbReference>
<name>A0A8A4TXE9_SULCO</name>
<keyword evidence="1" id="KW-0732">Signal</keyword>
<feature type="signal peptide" evidence="1">
    <location>
        <begin position="1"/>
        <end position="20"/>
    </location>
</feature>
<evidence type="ECO:0000256" key="1">
    <source>
        <dbReference type="SAM" id="SignalP"/>
    </source>
</evidence>
<gene>
    <name evidence="3" type="ORF">J3U87_15630</name>
</gene>
<accession>A0A8A4TXE9</accession>
<evidence type="ECO:0000259" key="2">
    <source>
        <dbReference type="Pfam" id="PF08308"/>
    </source>
</evidence>
<reference evidence="3" key="1">
    <citation type="submission" date="2021-03" db="EMBL/GenBank/DDBJ databases">
        <title>Acanthopleuribacteraceae sp. M133.</title>
        <authorList>
            <person name="Wang G."/>
        </authorList>
    </citation>
    <scope>NUCLEOTIDE SEQUENCE</scope>
    <source>
        <strain evidence="3">M133</strain>
    </source>
</reference>
<feature type="chain" id="PRO_5035230180" evidence="1">
    <location>
        <begin position="21"/>
        <end position="117"/>
    </location>
</feature>
<dbReference type="Pfam" id="PF08308">
    <property type="entry name" value="PEGA"/>
    <property type="match status" value="1"/>
</dbReference>
<keyword evidence="4" id="KW-1185">Reference proteome</keyword>
<dbReference type="EMBL" id="CP071793">
    <property type="protein sequence ID" value="QTD53878.1"/>
    <property type="molecule type" value="Genomic_DNA"/>
</dbReference>
<evidence type="ECO:0000313" key="4">
    <source>
        <dbReference type="Proteomes" id="UP000663929"/>
    </source>
</evidence>
<feature type="domain" description="PEGA" evidence="2">
    <location>
        <begin position="48"/>
        <end position="117"/>
    </location>
</feature>
<evidence type="ECO:0000313" key="3">
    <source>
        <dbReference type="EMBL" id="QTD53878.1"/>
    </source>
</evidence>
<dbReference type="KEGG" id="scor:J3U87_15630"/>
<dbReference type="RefSeq" id="WP_237383978.1">
    <property type="nucleotide sequence ID" value="NZ_CP071793.1"/>
</dbReference>